<dbReference type="Proteomes" id="UP000289482">
    <property type="component" value="Unassembled WGS sequence"/>
</dbReference>
<feature type="domain" description="ABC transporter" evidence="13">
    <location>
        <begin position="341"/>
        <end position="576"/>
    </location>
</feature>
<evidence type="ECO:0000256" key="5">
    <source>
        <dbReference type="ARBA" id="ARBA00022692"/>
    </source>
</evidence>
<evidence type="ECO:0000259" key="14">
    <source>
        <dbReference type="PROSITE" id="PS50929"/>
    </source>
</evidence>
<dbReference type="InterPro" id="IPR039421">
    <property type="entry name" value="Type_1_exporter"/>
</dbReference>
<keyword evidence="4" id="KW-0997">Cell inner membrane</keyword>
<dbReference type="InterPro" id="IPR003439">
    <property type="entry name" value="ABC_transporter-like_ATP-bd"/>
</dbReference>
<evidence type="ECO:0000313" key="16">
    <source>
        <dbReference type="Proteomes" id="UP000289482"/>
    </source>
</evidence>
<gene>
    <name evidence="15" type="ORF">EST54_20745</name>
</gene>
<dbReference type="PROSITE" id="PS50929">
    <property type="entry name" value="ABC_TM1F"/>
    <property type="match status" value="1"/>
</dbReference>
<feature type="region of interest" description="Disordered" evidence="11">
    <location>
        <begin position="580"/>
        <end position="602"/>
    </location>
</feature>
<dbReference type="GO" id="GO:0015421">
    <property type="term" value="F:ABC-type oligopeptide transporter activity"/>
    <property type="evidence" value="ECO:0007669"/>
    <property type="project" value="TreeGrafter"/>
</dbReference>
<dbReference type="GO" id="GO:0005524">
    <property type="term" value="F:ATP binding"/>
    <property type="evidence" value="ECO:0007669"/>
    <property type="project" value="UniProtKB-KW"/>
</dbReference>
<keyword evidence="16" id="KW-1185">Reference proteome</keyword>
<evidence type="ECO:0000256" key="3">
    <source>
        <dbReference type="ARBA" id="ARBA00022475"/>
    </source>
</evidence>
<keyword evidence="3" id="KW-1003">Cell membrane</keyword>
<organism evidence="15 16">
    <name type="scientific">Streptomyces sioyaensis</name>
    <dbReference type="NCBI Taxonomy" id="67364"/>
    <lineage>
        <taxon>Bacteria</taxon>
        <taxon>Bacillati</taxon>
        <taxon>Actinomycetota</taxon>
        <taxon>Actinomycetes</taxon>
        <taxon>Kitasatosporales</taxon>
        <taxon>Streptomycetaceae</taxon>
        <taxon>Streptomyces</taxon>
    </lineage>
</organism>
<keyword evidence="7 15" id="KW-0067">ATP-binding</keyword>
<proteinExistence type="inferred from homology"/>
<dbReference type="PANTHER" id="PTHR43394">
    <property type="entry name" value="ATP-DEPENDENT PERMEASE MDL1, MITOCHONDRIAL"/>
    <property type="match status" value="1"/>
</dbReference>
<evidence type="ECO:0000256" key="4">
    <source>
        <dbReference type="ARBA" id="ARBA00022519"/>
    </source>
</evidence>
<keyword evidence="8 12" id="KW-1133">Transmembrane helix</keyword>
<dbReference type="FunFam" id="3.40.50.300:FF:000221">
    <property type="entry name" value="Multidrug ABC transporter ATP-binding protein"/>
    <property type="match status" value="1"/>
</dbReference>
<dbReference type="Gene3D" id="3.40.50.300">
    <property type="entry name" value="P-loop containing nucleotide triphosphate hydrolases"/>
    <property type="match status" value="1"/>
</dbReference>
<evidence type="ECO:0000256" key="8">
    <source>
        <dbReference type="ARBA" id="ARBA00022989"/>
    </source>
</evidence>
<evidence type="ECO:0000256" key="9">
    <source>
        <dbReference type="ARBA" id="ARBA00023136"/>
    </source>
</evidence>
<evidence type="ECO:0000313" key="15">
    <source>
        <dbReference type="EMBL" id="RXS64873.1"/>
    </source>
</evidence>
<dbReference type="PANTHER" id="PTHR43394:SF1">
    <property type="entry name" value="ATP-BINDING CASSETTE SUB-FAMILY B MEMBER 10, MITOCHONDRIAL"/>
    <property type="match status" value="1"/>
</dbReference>
<evidence type="ECO:0000256" key="11">
    <source>
        <dbReference type="SAM" id="MobiDB-lite"/>
    </source>
</evidence>
<feature type="transmembrane region" description="Helical" evidence="12">
    <location>
        <begin position="132"/>
        <end position="155"/>
    </location>
</feature>
<evidence type="ECO:0000259" key="13">
    <source>
        <dbReference type="PROSITE" id="PS50893"/>
    </source>
</evidence>
<evidence type="ECO:0000256" key="2">
    <source>
        <dbReference type="ARBA" id="ARBA00022448"/>
    </source>
</evidence>
<evidence type="ECO:0000256" key="6">
    <source>
        <dbReference type="ARBA" id="ARBA00022741"/>
    </source>
</evidence>
<keyword evidence="5 12" id="KW-0812">Transmembrane</keyword>
<keyword evidence="6" id="KW-0547">Nucleotide-binding</keyword>
<evidence type="ECO:0000256" key="7">
    <source>
        <dbReference type="ARBA" id="ARBA00022840"/>
    </source>
</evidence>
<dbReference type="PROSITE" id="PS50893">
    <property type="entry name" value="ABC_TRANSPORTER_2"/>
    <property type="match status" value="1"/>
</dbReference>
<feature type="transmembrane region" description="Helical" evidence="12">
    <location>
        <begin position="63"/>
        <end position="87"/>
    </location>
</feature>
<keyword evidence="9 12" id="KW-0472">Membrane</keyword>
<evidence type="ECO:0000256" key="1">
    <source>
        <dbReference type="ARBA" id="ARBA00004429"/>
    </source>
</evidence>
<dbReference type="PROSITE" id="PS00211">
    <property type="entry name" value="ABC_TRANSPORTER_1"/>
    <property type="match status" value="1"/>
</dbReference>
<comment type="caution">
    <text evidence="15">The sequence shown here is derived from an EMBL/GenBank/DDBJ whole genome shotgun (WGS) entry which is preliminary data.</text>
</comment>
<dbReference type="CDD" id="cd18564">
    <property type="entry name" value="ABC_6TM_exporter_like"/>
    <property type="match status" value="1"/>
</dbReference>
<dbReference type="GeneID" id="95780347"/>
<dbReference type="InterPro" id="IPR036640">
    <property type="entry name" value="ABC1_TM_sf"/>
</dbReference>
<evidence type="ECO:0000256" key="12">
    <source>
        <dbReference type="SAM" id="Phobius"/>
    </source>
</evidence>
<feature type="domain" description="ABC transmembrane type-1" evidence="14">
    <location>
        <begin position="22"/>
        <end position="304"/>
    </location>
</feature>
<comment type="subcellular location">
    <subcellularLocation>
        <location evidence="1">Cell inner membrane</location>
        <topology evidence="1">Multi-pass membrane protein</topology>
    </subcellularLocation>
</comment>
<reference evidence="15 16" key="1">
    <citation type="submission" date="2019-01" db="EMBL/GenBank/DDBJ databases">
        <title>Draft genome sequences of the type strain Streptomyces sioyaensis DSM 40032 and its novel strain, TM32, a thermotolerant antibiotics-producing actinobacterium.</title>
        <authorList>
            <person name="Nakaew N."/>
            <person name="Lumyong S."/>
            <person name="Sloan W.T."/>
            <person name="Sungthong R."/>
        </authorList>
    </citation>
    <scope>NUCLEOTIDE SEQUENCE [LARGE SCALE GENOMIC DNA]</scope>
    <source>
        <strain evidence="15 16">DSM 40032</strain>
    </source>
</reference>
<feature type="transmembrane region" description="Helical" evidence="12">
    <location>
        <begin position="161"/>
        <end position="179"/>
    </location>
</feature>
<dbReference type="SUPFAM" id="SSF52540">
    <property type="entry name" value="P-loop containing nucleoside triphosphate hydrolases"/>
    <property type="match status" value="1"/>
</dbReference>
<comment type="similarity">
    <text evidence="10">Belongs to the ABC transporter superfamily. Siderophore-Fe(3+) uptake transporter (SIUT) (TC 3.A.1.21) family.</text>
</comment>
<keyword evidence="2" id="KW-0813">Transport</keyword>
<dbReference type="AlphaFoldDB" id="A0A4Q1R1Z4"/>
<dbReference type="GO" id="GO:0005886">
    <property type="term" value="C:plasma membrane"/>
    <property type="evidence" value="ECO:0007669"/>
    <property type="project" value="UniProtKB-SubCell"/>
</dbReference>
<evidence type="ECO:0000256" key="10">
    <source>
        <dbReference type="ARBA" id="ARBA00023455"/>
    </source>
</evidence>
<feature type="transmembrane region" description="Helical" evidence="12">
    <location>
        <begin position="248"/>
        <end position="266"/>
    </location>
</feature>
<dbReference type="Gene3D" id="1.20.1560.10">
    <property type="entry name" value="ABC transporter type 1, transmembrane domain"/>
    <property type="match status" value="1"/>
</dbReference>
<accession>A0A4Q1R1Z4</accession>
<dbReference type="EMBL" id="SDIF01000061">
    <property type="protein sequence ID" value="RXS64873.1"/>
    <property type="molecule type" value="Genomic_DNA"/>
</dbReference>
<dbReference type="InterPro" id="IPR003593">
    <property type="entry name" value="AAA+_ATPase"/>
</dbReference>
<dbReference type="SMART" id="SM00382">
    <property type="entry name" value="AAA"/>
    <property type="match status" value="1"/>
</dbReference>
<dbReference type="InterPro" id="IPR011527">
    <property type="entry name" value="ABC1_TM_dom"/>
</dbReference>
<dbReference type="SUPFAM" id="SSF90123">
    <property type="entry name" value="ABC transporter transmembrane region"/>
    <property type="match status" value="1"/>
</dbReference>
<protein>
    <submittedName>
        <fullName evidence="15">ABC transporter ATP-binding protein</fullName>
    </submittedName>
</protein>
<dbReference type="Pfam" id="PF00664">
    <property type="entry name" value="ABC_membrane"/>
    <property type="match status" value="1"/>
</dbReference>
<feature type="transmembrane region" description="Helical" evidence="12">
    <location>
        <begin position="20"/>
        <end position="43"/>
    </location>
</feature>
<dbReference type="Pfam" id="PF00005">
    <property type="entry name" value="ABC_tran"/>
    <property type="match status" value="1"/>
</dbReference>
<dbReference type="InterPro" id="IPR017871">
    <property type="entry name" value="ABC_transporter-like_CS"/>
</dbReference>
<name>A0A4Q1R1Z4_9ACTN</name>
<dbReference type="InterPro" id="IPR027417">
    <property type="entry name" value="P-loop_NTPase"/>
</dbReference>
<dbReference type="RefSeq" id="WP_129249135.1">
    <property type="nucleotide sequence ID" value="NZ_JABZEL010000009.1"/>
</dbReference>
<sequence length="602" mass="65529">MGFKESVRRFWPLTRGDRRWIVLICLCAIVAALAETVAILVFAELTDNALQKGSVSAFWAPAALWLGVAVAGGVVGYLGNSLAAWTAERFVMRLRARVFAHLQKLPPHFFQRNRRGDLVERLTGDVDAIEQLVVTGLVQAATAVFGVIFYAGAAFWLRWDMALVTFALAPLFWIATRRFTGRVKEVSRRERAADGAITSVVEEGLVNVVLTQAYNRQHDEQQRLRREARSWLRASVTSARLNELYEQIVEVLETLCVLAIIGLGAWEISAGRMTLGQLLAFAAFIGYLYPPIRDLGQLGLTVTEATAGSERLLEILDARPAVTDPDAAAVVPAPSRAVGAVEACRVHFRYPGSTEEVLKDFSFSAVPGELVVITGPSGAGKSTLAALLLRFYDPDAGSIRLDGIPVNRMPLDRLRRNITLLPQETLVLHDTVEENIACGRDNVTHGDVVRAARAADAEVFIAALPDGYDTVIAPGTSRLSGGQLQRVAIARAMLRDAPVLILDEPTTGLDTLATQRIVAPLRRLAAGRTTIVITHDLDLAADADRILVLDRGRLVEAGTHAQLLAHRGLYATLFHTHPPSHNGAVHTSPPVRPVADGDRRPR</sequence>
<dbReference type="GO" id="GO:0016887">
    <property type="term" value="F:ATP hydrolysis activity"/>
    <property type="evidence" value="ECO:0007669"/>
    <property type="project" value="InterPro"/>
</dbReference>